<dbReference type="Proteomes" id="UP000221538">
    <property type="component" value="Unassembled WGS sequence"/>
</dbReference>
<accession>A0A292Z9Q7</accession>
<evidence type="ECO:0000313" key="1">
    <source>
        <dbReference type="EMBL" id="GAY19868.1"/>
    </source>
</evidence>
<gene>
    <name evidence="1" type="ORF">SFOMI_0390</name>
</gene>
<sequence length="50" mass="5490">MHGVFGLSASFYGNDKLLQRRYGQSCQALTSPCATGQPIIRSKTICKSIR</sequence>
<organism evidence="1 2">
    <name type="scientific">Sphingobium fuliginis (strain ATCC 27551)</name>
    <dbReference type="NCBI Taxonomy" id="336203"/>
    <lineage>
        <taxon>Bacteria</taxon>
        <taxon>Pseudomonadati</taxon>
        <taxon>Pseudomonadota</taxon>
        <taxon>Alphaproteobacteria</taxon>
        <taxon>Sphingomonadales</taxon>
        <taxon>Sphingomonadaceae</taxon>
        <taxon>Sphingobium</taxon>
    </lineage>
</organism>
<comment type="caution">
    <text evidence="1">The sequence shown here is derived from an EMBL/GenBank/DDBJ whole genome shotgun (WGS) entry which is preliminary data.</text>
</comment>
<proteinExistence type="predicted"/>
<reference evidence="1 2" key="2">
    <citation type="journal article" date="2013" name="Environ. Sci. Technol.">
        <title>The 4-tert-butylphenol-utilizing bacterium Sphingobium fuliginis OMI can degrade bisphenols via phenolic ring hydroxylation and meta-cleavage pathway.</title>
        <authorList>
            <person name="Ogata Y."/>
            <person name="Goda S."/>
            <person name="Toyama T."/>
            <person name="Sei K."/>
            <person name="Ike M."/>
        </authorList>
    </citation>
    <scope>NUCLEOTIDE SEQUENCE [LARGE SCALE GENOMIC DNA]</scope>
    <source>
        <strain evidence="1 2">OMI</strain>
    </source>
</reference>
<name>A0A292Z9Q7_SPHSA</name>
<evidence type="ECO:0000313" key="2">
    <source>
        <dbReference type="Proteomes" id="UP000221538"/>
    </source>
</evidence>
<dbReference type="EMBL" id="BEWI01000030">
    <property type="protein sequence ID" value="GAY19868.1"/>
    <property type="molecule type" value="Genomic_DNA"/>
</dbReference>
<protein>
    <submittedName>
        <fullName evidence="1">Uncharacterized protein</fullName>
    </submittedName>
</protein>
<dbReference type="AlphaFoldDB" id="A0A292Z9Q7"/>
<reference evidence="1 2" key="1">
    <citation type="journal article" date="2013" name="Biodegradation">
        <title>Occurrence of 4-tert-butylphenol (4-t-BP) biodegradation in an aquatic sample caused by the presence of Spirodela polyrrhiza and isolation of a 4-t-BP-utilizing bacterium.</title>
        <authorList>
            <person name="Ogata Y."/>
            <person name="Toyama T."/>
            <person name="Yu N."/>
            <person name="Wang X."/>
            <person name="Sei K."/>
            <person name="Ike M."/>
        </authorList>
    </citation>
    <scope>NUCLEOTIDE SEQUENCE [LARGE SCALE GENOMIC DNA]</scope>
    <source>
        <strain evidence="1 2">OMI</strain>
    </source>
</reference>